<dbReference type="Proteomes" id="UP000724672">
    <property type="component" value="Unassembled WGS sequence"/>
</dbReference>
<protein>
    <recommendedName>
        <fullName evidence="2">precorrin-2 dehydrogenase</fullName>
        <ecNumber evidence="2">1.3.1.76</ecNumber>
    </recommendedName>
</protein>
<dbReference type="PANTHER" id="PTHR35330">
    <property type="entry name" value="SIROHEME BIOSYNTHESIS PROTEIN MET8"/>
    <property type="match status" value="1"/>
</dbReference>
<dbReference type="InterPro" id="IPR028161">
    <property type="entry name" value="Met8-like"/>
</dbReference>
<evidence type="ECO:0000256" key="3">
    <source>
        <dbReference type="ARBA" id="ARBA00023002"/>
    </source>
</evidence>
<evidence type="ECO:0000256" key="5">
    <source>
        <dbReference type="ARBA" id="ARBA00023244"/>
    </source>
</evidence>
<evidence type="ECO:0000256" key="2">
    <source>
        <dbReference type="ARBA" id="ARBA00012400"/>
    </source>
</evidence>
<comment type="caution">
    <text evidence="8">The sequence shown here is derived from an EMBL/GenBank/DDBJ whole genome shotgun (WGS) entry which is preliminary data.</text>
</comment>
<dbReference type="InterPro" id="IPR006367">
    <property type="entry name" value="Sirohaem_synthase_N"/>
</dbReference>
<feature type="domain" description="Siroheme synthase central" evidence="7">
    <location>
        <begin position="111"/>
        <end position="137"/>
    </location>
</feature>
<evidence type="ECO:0000256" key="1">
    <source>
        <dbReference type="ARBA" id="ARBA00005010"/>
    </source>
</evidence>
<dbReference type="Pfam" id="PF13241">
    <property type="entry name" value="NAD_binding_7"/>
    <property type="match status" value="1"/>
</dbReference>
<keyword evidence="3" id="KW-0560">Oxidoreductase</keyword>
<evidence type="ECO:0000313" key="9">
    <source>
        <dbReference type="Proteomes" id="UP000724672"/>
    </source>
</evidence>
<proteinExistence type="predicted"/>
<gene>
    <name evidence="8" type="ORF">GOQ27_05420</name>
</gene>
<dbReference type="Pfam" id="PF14824">
    <property type="entry name" value="Sirohm_synth_M"/>
    <property type="match status" value="1"/>
</dbReference>
<dbReference type="InterPro" id="IPR028281">
    <property type="entry name" value="Sirohaem_synthase_central"/>
</dbReference>
<keyword evidence="9" id="KW-1185">Reference proteome</keyword>
<evidence type="ECO:0000256" key="4">
    <source>
        <dbReference type="ARBA" id="ARBA00023027"/>
    </source>
</evidence>
<keyword evidence="4" id="KW-0520">NAD</keyword>
<reference evidence="8" key="1">
    <citation type="submission" date="2019-12" db="EMBL/GenBank/DDBJ databases">
        <title>Clostridiaceae gen. nov. sp. nov., isolated from sediment in Xinjiang, China.</title>
        <authorList>
            <person name="Zhang R."/>
        </authorList>
    </citation>
    <scope>NUCLEOTIDE SEQUENCE</scope>
    <source>
        <strain evidence="8">D2Q-11</strain>
    </source>
</reference>
<dbReference type="AlphaFoldDB" id="A0A942Z8G3"/>
<dbReference type="PANTHER" id="PTHR35330:SF1">
    <property type="entry name" value="SIROHEME BIOSYNTHESIS PROTEIN MET8"/>
    <property type="match status" value="1"/>
</dbReference>
<dbReference type="RefSeq" id="WP_203365819.1">
    <property type="nucleotide sequence ID" value="NZ_WSFT01000023.1"/>
</dbReference>
<organism evidence="8 9">
    <name type="scientific">Anaeromonas frigoriresistens</name>
    <dbReference type="NCBI Taxonomy" id="2683708"/>
    <lineage>
        <taxon>Bacteria</taxon>
        <taxon>Bacillati</taxon>
        <taxon>Bacillota</taxon>
        <taxon>Tissierellia</taxon>
        <taxon>Tissierellales</taxon>
        <taxon>Thermohalobacteraceae</taxon>
        <taxon>Anaeromonas</taxon>
    </lineage>
</organism>
<evidence type="ECO:0000256" key="6">
    <source>
        <dbReference type="ARBA" id="ARBA00047561"/>
    </source>
</evidence>
<dbReference type="Gene3D" id="3.40.50.720">
    <property type="entry name" value="NAD(P)-binding Rossmann-like Domain"/>
    <property type="match status" value="1"/>
</dbReference>
<comment type="pathway">
    <text evidence="1">Porphyrin-containing compound metabolism; siroheme biosynthesis; sirohydrochlorin from precorrin-2: step 1/1.</text>
</comment>
<evidence type="ECO:0000313" key="8">
    <source>
        <dbReference type="EMBL" id="MBS4537890.1"/>
    </source>
</evidence>
<dbReference type="NCBIfam" id="TIGR01470">
    <property type="entry name" value="cysG_Nterm"/>
    <property type="match status" value="1"/>
</dbReference>
<dbReference type="InterPro" id="IPR042518">
    <property type="entry name" value="SirC_C"/>
</dbReference>
<dbReference type="SUPFAM" id="SSF51735">
    <property type="entry name" value="NAD(P)-binding Rossmann-fold domains"/>
    <property type="match status" value="1"/>
</dbReference>
<comment type="catalytic activity">
    <reaction evidence="6">
        <text>precorrin-2 + NAD(+) = sirohydrochlorin + NADH + 2 H(+)</text>
        <dbReference type="Rhea" id="RHEA:15613"/>
        <dbReference type="ChEBI" id="CHEBI:15378"/>
        <dbReference type="ChEBI" id="CHEBI:57540"/>
        <dbReference type="ChEBI" id="CHEBI:57945"/>
        <dbReference type="ChEBI" id="CHEBI:58351"/>
        <dbReference type="ChEBI" id="CHEBI:58827"/>
        <dbReference type="EC" id="1.3.1.76"/>
    </reaction>
</comment>
<dbReference type="EC" id="1.3.1.76" evidence="2"/>
<sequence length="195" mass="22352">MLNLSGKKISIIGGGKVAFRKTLNLLEYSRDITVISPKFIKEFEQINDKINPIKSKYKEELIKGSFIIIAATDCRKTNKEISIYCKNNNILCNVVDDVDNSNFIVPSTFKRGDLSISVSTNGKSPSLSKKIRTKLEKEYPVDYEDYIKVLGEIREIILKKFQDSKKKKDLLNELVDLSYEELIERRKNYENSSGV</sequence>
<dbReference type="GO" id="GO:0019354">
    <property type="term" value="P:siroheme biosynthetic process"/>
    <property type="evidence" value="ECO:0007669"/>
    <property type="project" value="InterPro"/>
</dbReference>
<dbReference type="EMBL" id="WSFT01000023">
    <property type="protein sequence ID" value="MBS4537890.1"/>
    <property type="molecule type" value="Genomic_DNA"/>
</dbReference>
<name>A0A942Z8G3_9FIRM</name>
<dbReference type="InterPro" id="IPR036291">
    <property type="entry name" value="NAD(P)-bd_dom_sf"/>
</dbReference>
<dbReference type="GO" id="GO:0004325">
    <property type="term" value="F:ferrochelatase activity"/>
    <property type="evidence" value="ECO:0007669"/>
    <property type="project" value="InterPro"/>
</dbReference>
<dbReference type="GO" id="GO:0043115">
    <property type="term" value="F:precorrin-2 dehydrogenase activity"/>
    <property type="evidence" value="ECO:0007669"/>
    <property type="project" value="UniProtKB-EC"/>
</dbReference>
<evidence type="ECO:0000259" key="7">
    <source>
        <dbReference type="Pfam" id="PF14824"/>
    </source>
</evidence>
<keyword evidence="5" id="KW-0627">Porphyrin biosynthesis</keyword>
<dbReference type="SUPFAM" id="SSF75615">
    <property type="entry name" value="Siroheme synthase middle domains-like"/>
    <property type="match status" value="1"/>
</dbReference>
<dbReference type="Gene3D" id="1.10.8.610">
    <property type="entry name" value="SirC, precorrin-2 dehydrogenase, C-terminal helical domain-like"/>
    <property type="match status" value="1"/>
</dbReference>
<accession>A0A942Z8G3</accession>